<sequence length="417" mass="45443">MTEYAEHQSLTAFADQTDNPKALGFDLGRLARIGDWMQRYVEAGKLPYAMTAILRGGEIAYLDARGYTDPDARQAPAVDHLARIYSMTKPIVTAAAMTYYEEARFQLEDPISRFLPEFAEPRVYVSGEGDSMVTRPAEGPITIRQLMTHTAGLTYGFFDPGPIGAAYRKNNVNYFPGKETVAGVTQRTAAVPLLFEPGSQWTYSVAIDVLGRLVEVVAGKPLGEVLRERIFEPLGMLDTAFGAPEDKLDRFVPCYEKSGQGMKRGEEAATSKFLGKQVMESGGGGLVGTLPDYLRFMEMMRRGGTFGAARILGRKTVDLMMSNHLPGDIASMGQSSFSEMPMVGIGFGLGGSILLDTAAAQIPGSAGEFAWGGVASTGFWIDRAEEISAVFFTQLTPSSAWPLRRELRVLTYQSLVD</sequence>
<organism evidence="2 3">
    <name type="scientific">Thalassobaculum litoreum DSM 18839</name>
    <dbReference type="NCBI Taxonomy" id="1123362"/>
    <lineage>
        <taxon>Bacteria</taxon>
        <taxon>Pseudomonadati</taxon>
        <taxon>Pseudomonadota</taxon>
        <taxon>Alphaproteobacteria</taxon>
        <taxon>Rhodospirillales</taxon>
        <taxon>Thalassobaculaceae</taxon>
        <taxon>Thalassobaculum</taxon>
    </lineage>
</organism>
<evidence type="ECO:0000259" key="1">
    <source>
        <dbReference type="Pfam" id="PF00144"/>
    </source>
</evidence>
<dbReference type="OrthoDB" id="5705574at2"/>
<dbReference type="PANTHER" id="PTHR43283:SF3">
    <property type="entry name" value="BETA-LACTAMASE FAMILY PROTEIN (AFU_ORTHOLOGUE AFUA_5G07500)"/>
    <property type="match status" value="1"/>
</dbReference>
<dbReference type="Gene3D" id="3.40.710.10">
    <property type="entry name" value="DD-peptidase/beta-lactamase superfamily"/>
    <property type="match status" value="1"/>
</dbReference>
<name>A0A8G2F029_9PROT</name>
<evidence type="ECO:0000313" key="3">
    <source>
        <dbReference type="Proteomes" id="UP000198615"/>
    </source>
</evidence>
<comment type="caution">
    <text evidence="2">The sequence shown here is derived from an EMBL/GenBank/DDBJ whole genome shotgun (WGS) entry which is preliminary data.</text>
</comment>
<evidence type="ECO:0000313" key="2">
    <source>
        <dbReference type="EMBL" id="SDG31376.1"/>
    </source>
</evidence>
<dbReference type="InterPro" id="IPR012338">
    <property type="entry name" value="Beta-lactam/transpept-like"/>
</dbReference>
<dbReference type="Pfam" id="PF00144">
    <property type="entry name" value="Beta-lactamase"/>
    <property type="match status" value="1"/>
</dbReference>
<accession>A0A8G2F029</accession>
<dbReference type="InterPro" id="IPR001466">
    <property type="entry name" value="Beta-lactam-related"/>
</dbReference>
<proteinExistence type="predicted"/>
<dbReference type="RefSeq" id="WP_093153127.1">
    <property type="nucleotide sequence ID" value="NZ_FNBW01000014.1"/>
</dbReference>
<protein>
    <submittedName>
        <fullName evidence="2">CubicO group peptidase, beta-lactamase class C family</fullName>
    </submittedName>
</protein>
<reference evidence="2 3" key="1">
    <citation type="submission" date="2016-10" db="EMBL/GenBank/DDBJ databases">
        <authorList>
            <person name="Varghese N."/>
            <person name="Submissions S."/>
        </authorList>
    </citation>
    <scope>NUCLEOTIDE SEQUENCE [LARGE SCALE GENOMIC DNA]</scope>
    <source>
        <strain evidence="2 3">DSM 18839</strain>
    </source>
</reference>
<dbReference type="PANTHER" id="PTHR43283">
    <property type="entry name" value="BETA-LACTAMASE-RELATED"/>
    <property type="match status" value="1"/>
</dbReference>
<keyword evidence="3" id="KW-1185">Reference proteome</keyword>
<dbReference type="AlphaFoldDB" id="A0A8G2F029"/>
<dbReference type="InterPro" id="IPR050789">
    <property type="entry name" value="Diverse_Enzym_Activities"/>
</dbReference>
<gene>
    <name evidence="2" type="ORF">SAMN05660686_03994</name>
</gene>
<dbReference type="Proteomes" id="UP000198615">
    <property type="component" value="Unassembled WGS sequence"/>
</dbReference>
<feature type="domain" description="Beta-lactamase-related" evidence="1">
    <location>
        <begin position="36"/>
        <end position="409"/>
    </location>
</feature>
<dbReference type="EMBL" id="FNBW01000014">
    <property type="protein sequence ID" value="SDG31376.1"/>
    <property type="molecule type" value="Genomic_DNA"/>
</dbReference>
<dbReference type="SUPFAM" id="SSF56601">
    <property type="entry name" value="beta-lactamase/transpeptidase-like"/>
    <property type="match status" value="1"/>
</dbReference>